<dbReference type="InterPro" id="IPR035919">
    <property type="entry name" value="EAL_sf"/>
</dbReference>
<dbReference type="Pfam" id="PF00563">
    <property type="entry name" value="EAL"/>
    <property type="match status" value="1"/>
</dbReference>
<dbReference type="Proteomes" id="UP000056090">
    <property type="component" value="Chromosome"/>
</dbReference>
<dbReference type="SMART" id="SM00052">
    <property type="entry name" value="EAL"/>
    <property type="match status" value="1"/>
</dbReference>
<dbReference type="Gene3D" id="1.10.3210.10">
    <property type="entry name" value="Hypothetical protein af1432"/>
    <property type="match status" value="1"/>
</dbReference>
<dbReference type="InterPro" id="IPR014408">
    <property type="entry name" value="dGMP_Pdiesterase_EAL/HD-GYP"/>
</dbReference>
<dbReference type="SUPFAM" id="SSF109604">
    <property type="entry name" value="HD-domain/PDEase-like"/>
    <property type="match status" value="1"/>
</dbReference>
<protein>
    <submittedName>
        <fullName evidence="3">Histidine kinase</fullName>
    </submittedName>
</protein>
<keyword evidence="3" id="KW-0418">Kinase</keyword>
<dbReference type="Gene3D" id="3.20.20.450">
    <property type="entry name" value="EAL domain"/>
    <property type="match status" value="1"/>
</dbReference>
<keyword evidence="3" id="KW-0808">Transferase</keyword>
<feature type="domain" description="HDOD" evidence="2">
    <location>
        <begin position="200"/>
        <end position="386"/>
    </location>
</feature>
<keyword evidence="4" id="KW-1185">Reference proteome</keyword>
<dbReference type="Pfam" id="PF08668">
    <property type="entry name" value="HDOD"/>
    <property type="match status" value="1"/>
</dbReference>
<organism evidence="3 4">
    <name type="scientific">Alteromonas australica</name>
    <dbReference type="NCBI Taxonomy" id="589873"/>
    <lineage>
        <taxon>Bacteria</taxon>
        <taxon>Pseudomonadati</taxon>
        <taxon>Pseudomonadota</taxon>
        <taxon>Gammaproteobacteria</taxon>
        <taxon>Alteromonadales</taxon>
        <taxon>Alteromonadaceae</taxon>
        <taxon>Alteromonas/Salinimonas group</taxon>
        <taxon>Alteromonas</taxon>
    </lineage>
</organism>
<evidence type="ECO:0000313" key="4">
    <source>
        <dbReference type="Proteomes" id="UP000056090"/>
    </source>
</evidence>
<name>A0A075PAE0_9ALTE</name>
<dbReference type="GeneID" id="78256635"/>
<accession>A0A075PAE0</accession>
<evidence type="ECO:0000313" key="3">
    <source>
        <dbReference type="EMBL" id="AIG00293.1"/>
    </source>
</evidence>
<dbReference type="PIRSF" id="PIRSF003180">
    <property type="entry name" value="DiGMPpdiest_YuxH"/>
    <property type="match status" value="1"/>
</dbReference>
<dbReference type="PANTHER" id="PTHR33525:SF4">
    <property type="entry name" value="CYCLIC DI-GMP PHOSPHODIESTERASE CDGJ"/>
    <property type="match status" value="1"/>
</dbReference>
<dbReference type="eggNOG" id="COG3434">
    <property type="taxonomic scope" value="Bacteria"/>
</dbReference>
<evidence type="ECO:0000259" key="2">
    <source>
        <dbReference type="PROSITE" id="PS51833"/>
    </source>
</evidence>
<dbReference type="PROSITE" id="PS50883">
    <property type="entry name" value="EAL"/>
    <property type="match status" value="1"/>
</dbReference>
<dbReference type="InterPro" id="IPR013976">
    <property type="entry name" value="HDOD"/>
</dbReference>
<dbReference type="PANTHER" id="PTHR33525">
    <property type="match status" value="1"/>
</dbReference>
<dbReference type="KEGG" id="aal:EP13_17290"/>
<gene>
    <name evidence="3" type="ORF">EP13_17290</name>
</gene>
<dbReference type="InterPro" id="IPR052340">
    <property type="entry name" value="RNase_Y/CdgJ"/>
</dbReference>
<sequence>MKVFTARQAIFNRRQHTVAYEVFFRDGIENVFPKGVDPTVATSRLIVNQHLNVGITAITNGKRALVNFSQQGLIDRIPSLMPPNDIVIEVLEDVEPTDEVYEACRELFHKGYRMALDDFLYHKDWERFLNFTRLLKFDIQNTPLEEIAPLVEKFKKRKGLKLLAEKVETQEEFMLAKKMGFDFFQGYFFCKPEMIENKDIEAQHAMTLIIYHEALKPFLNYTKLASYFEQDVSLSYKLLRFTNSGLFVLKEPIESIKQALVYLGEEQARKFICLIATAHLRKNKPVEIIRMSIIRARFCEQIAKHVAPGTSDSAFMVGLFSMIDALLDTPMASLLAKLPLSEDIKTALLGEKSLLLNTLELVKAYESGSWWAITKKAELINIPQDDLPDMHRNATLWSETYETIS</sequence>
<dbReference type="EMBL" id="CP008849">
    <property type="protein sequence ID" value="AIG00293.1"/>
    <property type="molecule type" value="Genomic_DNA"/>
</dbReference>
<dbReference type="RefSeq" id="WP_044058304.1">
    <property type="nucleotide sequence ID" value="NZ_CAXGHX010000029.1"/>
</dbReference>
<feature type="domain" description="EAL" evidence="1">
    <location>
        <begin position="1"/>
        <end position="206"/>
    </location>
</feature>
<dbReference type="SUPFAM" id="SSF141868">
    <property type="entry name" value="EAL domain-like"/>
    <property type="match status" value="1"/>
</dbReference>
<dbReference type="PROSITE" id="PS51833">
    <property type="entry name" value="HDOD"/>
    <property type="match status" value="1"/>
</dbReference>
<evidence type="ECO:0000259" key="1">
    <source>
        <dbReference type="PROSITE" id="PS50883"/>
    </source>
</evidence>
<dbReference type="AlphaFoldDB" id="A0A075PAE0"/>
<dbReference type="GO" id="GO:0016301">
    <property type="term" value="F:kinase activity"/>
    <property type="evidence" value="ECO:0007669"/>
    <property type="project" value="UniProtKB-KW"/>
</dbReference>
<proteinExistence type="predicted"/>
<dbReference type="InterPro" id="IPR001633">
    <property type="entry name" value="EAL_dom"/>
</dbReference>
<reference evidence="3 4" key="1">
    <citation type="submission" date="2014-06" db="EMBL/GenBank/DDBJ databases">
        <title>Genomes of Alteromonas australica, a world apart.</title>
        <authorList>
            <person name="Gonzaga A."/>
            <person name="Lopez-Perez M."/>
            <person name="Rodriguez-Valera F."/>
        </authorList>
    </citation>
    <scope>NUCLEOTIDE SEQUENCE [LARGE SCALE GENOMIC DNA]</scope>
    <source>
        <strain evidence="3 4">H 17</strain>
    </source>
</reference>